<dbReference type="PROSITE" id="PS00723">
    <property type="entry name" value="POLYPRENYL_SYNTHASE_1"/>
    <property type="match status" value="1"/>
</dbReference>
<keyword evidence="6" id="KW-0414">Isoprene biosynthesis</keyword>
<accession>A0A5K3F6L7</accession>
<evidence type="ECO:0000256" key="4">
    <source>
        <dbReference type="ARBA" id="ARBA00022723"/>
    </source>
</evidence>
<name>A0A5K3F6L7_MESCO</name>
<dbReference type="GO" id="GO:0046872">
    <property type="term" value="F:metal ion binding"/>
    <property type="evidence" value="ECO:0007669"/>
    <property type="project" value="UniProtKB-KW"/>
</dbReference>
<dbReference type="WBParaSite" id="MCU_005364-RB">
    <property type="protein sequence ID" value="MCU_005364-RB"/>
    <property type="gene ID" value="MCU_005364"/>
</dbReference>
<dbReference type="SUPFAM" id="SSF48576">
    <property type="entry name" value="Terpenoid synthases"/>
    <property type="match status" value="1"/>
</dbReference>
<evidence type="ECO:0000256" key="2">
    <source>
        <dbReference type="ARBA" id="ARBA00006706"/>
    </source>
</evidence>
<dbReference type="InterPro" id="IPR033749">
    <property type="entry name" value="Polyprenyl_synt_CS"/>
</dbReference>
<dbReference type="AlphaFoldDB" id="A0A5K3F6L7"/>
<evidence type="ECO:0000256" key="5">
    <source>
        <dbReference type="ARBA" id="ARBA00022842"/>
    </source>
</evidence>
<dbReference type="CDD" id="cd00685">
    <property type="entry name" value="Trans_IPPS_HT"/>
    <property type="match status" value="1"/>
</dbReference>
<protein>
    <submittedName>
        <fullName evidence="8">Solanesyl diphosphate synthase 3, chloroplastic/mitochondrial</fullName>
    </submittedName>
</protein>
<reference evidence="8" key="1">
    <citation type="submission" date="2019-11" db="UniProtKB">
        <authorList>
            <consortium name="WormBaseParasite"/>
        </authorList>
    </citation>
    <scope>IDENTIFICATION</scope>
</reference>
<keyword evidence="4" id="KW-0479">Metal-binding</keyword>
<organism evidence="8">
    <name type="scientific">Mesocestoides corti</name>
    <name type="common">Flatworm</name>
    <dbReference type="NCBI Taxonomy" id="53468"/>
    <lineage>
        <taxon>Eukaryota</taxon>
        <taxon>Metazoa</taxon>
        <taxon>Spiralia</taxon>
        <taxon>Lophotrochozoa</taxon>
        <taxon>Platyhelminthes</taxon>
        <taxon>Cestoda</taxon>
        <taxon>Eucestoda</taxon>
        <taxon>Cyclophyllidea</taxon>
        <taxon>Mesocestoididae</taxon>
        <taxon>Mesocestoides</taxon>
    </lineage>
</organism>
<dbReference type="PANTHER" id="PTHR12001">
    <property type="entry name" value="GERANYLGERANYL PYROPHOSPHATE SYNTHASE"/>
    <property type="match status" value="1"/>
</dbReference>
<proteinExistence type="inferred from homology"/>
<evidence type="ECO:0000256" key="6">
    <source>
        <dbReference type="ARBA" id="ARBA00023229"/>
    </source>
</evidence>
<keyword evidence="5" id="KW-0460">Magnesium</keyword>
<dbReference type="SFLD" id="SFLDS00005">
    <property type="entry name" value="Isoprenoid_Synthase_Type_I"/>
    <property type="match status" value="1"/>
</dbReference>
<dbReference type="GO" id="GO:1990234">
    <property type="term" value="C:transferase complex"/>
    <property type="evidence" value="ECO:0007669"/>
    <property type="project" value="TreeGrafter"/>
</dbReference>
<dbReference type="PROSITE" id="PS00444">
    <property type="entry name" value="POLYPRENYL_SYNTHASE_2"/>
    <property type="match status" value="1"/>
</dbReference>
<dbReference type="GO" id="GO:0005739">
    <property type="term" value="C:mitochondrion"/>
    <property type="evidence" value="ECO:0007669"/>
    <property type="project" value="TreeGrafter"/>
</dbReference>
<dbReference type="GO" id="GO:0004659">
    <property type="term" value="F:prenyltransferase activity"/>
    <property type="evidence" value="ECO:0007669"/>
    <property type="project" value="InterPro"/>
</dbReference>
<dbReference type="Pfam" id="PF00348">
    <property type="entry name" value="polyprenyl_synt"/>
    <property type="match status" value="1"/>
</dbReference>
<evidence type="ECO:0000256" key="1">
    <source>
        <dbReference type="ARBA" id="ARBA00001946"/>
    </source>
</evidence>
<dbReference type="InterPro" id="IPR008949">
    <property type="entry name" value="Isoprenoid_synthase_dom_sf"/>
</dbReference>
<comment type="cofactor">
    <cofactor evidence="1">
        <name>Mg(2+)</name>
        <dbReference type="ChEBI" id="CHEBI:18420"/>
    </cofactor>
</comment>
<dbReference type="PANTHER" id="PTHR12001:SF69">
    <property type="entry name" value="ALL TRANS-POLYPRENYL-DIPHOSPHATE SYNTHASE PDSS1"/>
    <property type="match status" value="1"/>
</dbReference>
<dbReference type="Gene3D" id="1.10.600.10">
    <property type="entry name" value="Farnesyl Diphosphate Synthase"/>
    <property type="match status" value="1"/>
</dbReference>
<dbReference type="GO" id="GO:0006744">
    <property type="term" value="P:ubiquinone biosynthetic process"/>
    <property type="evidence" value="ECO:0007669"/>
    <property type="project" value="TreeGrafter"/>
</dbReference>
<keyword evidence="3 7" id="KW-0808">Transferase</keyword>
<dbReference type="GO" id="GO:0008299">
    <property type="term" value="P:isoprenoid biosynthetic process"/>
    <property type="evidence" value="ECO:0007669"/>
    <property type="project" value="UniProtKB-KW"/>
</dbReference>
<evidence type="ECO:0000256" key="7">
    <source>
        <dbReference type="RuleBase" id="RU004466"/>
    </source>
</evidence>
<sequence length="393" mass="43854">MRLLPFRRLHSHFDVSTRLLRLKYNVVAERLQPRFSRASVFASKQSAGSVKEVEIFARSDVDQIPINIKDVVSAPTCRITPVTDYAFGNQGKMLRPLLVLLMAACANGHNNYSLIKSSNQISRIAFPGRHLVNRVTDAQHAVAVIAEMIHTASLLHDDLIDKAEKRRGKLAAYRKFGCKRTVLIGNIVLLKASELLAKIENAEVVSILSNVLDDLIRGEFMQLASSSDENQRFRMYLEKTYKKTASLMANCCKAVTILSEVDDVMIEAAYSFGRHLGMAFQLLDDVLDFVGQETKLGKPAGGSDLRLGLATGPVLFAAQQFPELEMMLEAKLTSADDQKKAFEFVRDSNGIGQTRMLAEFHFQEAQRQLSHFKATDARECLLQVAATTLQRSF</sequence>
<evidence type="ECO:0000256" key="3">
    <source>
        <dbReference type="ARBA" id="ARBA00022679"/>
    </source>
</evidence>
<evidence type="ECO:0000313" key="8">
    <source>
        <dbReference type="WBParaSite" id="MCU_005364-RB"/>
    </source>
</evidence>
<dbReference type="InterPro" id="IPR000092">
    <property type="entry name" value="Polyprenyl_synt"/>
</dbReference>
<comment type="similarity">
    <text evidence="2 7">Belongs to the FPP/GGPP synthase family.</text>
</comment>